<accession>A0A3Q9UFA2</accession>
<proteinExistence type="predicted"/>
<keyword evidence="4" id="KW-0645">Protease</keyword>
<feature type="compositionally biased region" description="Low complexity" evidence="1">
    <location>
        <begin position="10"/>
        <end position="33"/>
    </location>
</feature>
<dbReference type="GO" id="GO:0006508">
    <property type="term" value="P:proteolysis"/>
    <property type="evidence" value="ECO:0007669"/>
    <property type="project" value="UniProtKB-KW"/>
</dbReference>
<keyword evidence="4" id="KW-0482">Metalloprotease</keyword>
<feature type="transmembrane region" description="Helical" evidence="2">
    <location>
        <begin position="81"/>
        <end position="102"/>
    </location>
</feature>
<feature type="transmembrane region" description="Helical" evidence="2">
    <location>
        <begin position="219"/>
        <end position="236"/>
    </location>
</feature>
<reference evidence="5" key="1">
    <citation type="submission" date="2017-12" db="EMBL/GenBank/DDBJ databases">
        <title>Whole genome sequencing of Acidipropionibacterium jensenii strains JS279 and JS280.</title>
        <authorList>
            <person name="Deptula P."/>
            <person name="Laine P."/>
            <person name="Smolander O.-P."/>
            <person name="Paulin L."/>
            <person name="Auvinen P."/>
            <person name="Varmanen P."/>
        </authorList>
    </citation>
    <scope>NUCLEOTIDE SEQUENCE [LARGE SCALE GENOMIC DNA]</scope>
    <source>
        <strain evidence="5">JS280</strain>
    </source>
</reference>
<dbReference type="KEGG" id="aji:C0Z10_02135"/>
<protein>
    <submittedName>
        <fullName evidence="4">CPBP family intramembrane metalloprotease</fullName>
    </submittedName>
</protein>
<feature type="compositionally biased region" description="Basic and acidic residues" evidence="1">
    <location>
        <begin position="34"/>
        <end position="47"/>
    </location>
</feature>
<feature type="region of interest" description="Disordered" evidence="1">
    <location>
        <begin position="1"/>
        <end position="68"/>
    </location>
</feature>
<gene>
    <name evidence="4" type="ORF">C0Z10_02135</name>
</gene>
<dbReference type="GO" id="GO:0080120">
    <property type="term" value="P:CAAX-box protein maturation"/>
    <property type="evidence" value="ECO:0007669"/>
    <property type="project" value="UniProtKB-ARBA"/>
</dbReference>
<keyword evidence="2" id="KW-0812">Transmembrane</keyword>
<organism evidence="4 5">
    <name type="scientific">Acidipropionibacterium jensenii</name>
    <dbReference type="NCBI Taxonomy" id="1749"/>
    <lineage>
        <taxon>Bacteria</taxon>
        <taxon>Bacillati</taxon>
        <taxon>Actinomycetota</taxon>
        <taxon>Actinomycetes</taxon>
        <taxon>Propionibacteriales</taxon>
        <taxon>Propionibacteriaceae</taxon>
        <taxon>Acidipropionibacterium</taxon>
    </lineage>
</organism>
<dbReference type="EMBL" id="CP025570">
    <property type="protein sequence ID" value="AZZ40643.1"/>
    <property type="molecule type" value="Genomic_DNA"/>
</dbReference>
<keyword evidence="4" id="KW-0378">Hydrolase</keyword>
<keyword evidence="2" id="KW-1133">Transmembrane helix</keyword>
<feature type="transmembrane region" description="Helical" evidence="2">
    <location>
        <begin position="142"/>
        <end position="160"/>
    </location>
</feature>
<dbReference type="Pfam" id="PF02517">
    <property type="entry name" value="Rce1-like"/>
    <property type="match status" value="1"/>
</dbReference>
<evidence type="ECO:0000313" key="4">
    <source>
        <dbReference type="EMBL" id="AZZ40643.1"/>
    </source>
</evidence>
<keyword evidence="2" id="KW-0472">Membrane</keyword>
<sequence>MDEATELRSSDTPSSTAAPAPRAASAAPGSSDPAQRDSDHAPRDSDSAPRGTGATPLSGGGVPLVPVDPERDRRIARRRRLLIIETVLVLAISLGQSAWYSILRIIERMTRGVPLAKQTSTLNASVTPGRPWLDLGYQLSDIAFGVVPALLAIYLLATVNPPRGGVRHRLGLVGPRWGHDLGAGVVIAAAIGIPGLGLYAASRALGINTTVQASALQGAWWVIPVLILAAVMNAVLEETVMIGYLITRWLQVGWSTLTVVLASALIRGTYHLYQGWGGFLGNVVMGAVLGLIFTRTRRLLPLVVAHTVLDVVSFVGYALLAPHLSWL</sequence>
<evidence type="ECO:0000313" key="5">
    <source>
        <dbReference type="Proteomes" id="UP000285875"/>
    </source>
</evidence>
<dbReference type="Proteomes" id="UP000285875">
    <property type="component" value="Chromosome"/>
</dbReference>
<feature type="transmembrane region" description="Helical" evidence="2">
    <location>
        <begin position="299"/>
        <end position="320"/>
    </location>
</feature>
<feature type="domain" description="CAAX prenyl protease 2/Lysostaphin resistance protein A-like" evidence="3">
    <location>
        <begin position="220"/>
        <end position="311"/>
    </location>
</feature>
<dbReference type="OrthoDB" id="4453618at2"/>
<evidence type="ECO:0000259" key="3">
    <source>
        <dbReference type="Pfam" id="PF02517"/>
    </source>
</evidence>
<evidence type="ECO:0000256" key="2">
    <source>
        <dbReference type="SAM" id="Phobius"/>
    </source>
</evidence>
<name>A0A3Q9UFA2_9ACTN</name>
<dbReference type="GO" id="GO:0008237">
    <property type="term" value="F:metallopeptidase activity"/>
    <property type="evidence" value="ECO:0007669"/>
    <property type="project" value="UniProtKB-KW"/>
</dbReference>
<evidence type="ECO:0000256" key="1">
    <source>
        <dbReference type="SAM" id="MobiDB-lite"/>
    </source>
</evidence>
<feature type="transmembrane region" description="Helical" evidence="2">
    <location>
        <begin position="181"/>
        <end position="199"/>
    </location>
</feature>
<dbReference type="InterPro" id="IPR003675">
    <property type="entry name" value="Rce1/LyrA-like_dom"/>
</dbReference>
<feature type="transmembrane region" description="Helical" evidence="2">
    <location>
        <begin position="248"/>
        <end position="266"/>
    </location>
</feature>
<dbReference type="AlphaFoldDB" id="A0A3Q9UFA2"/>
<feature type="transmembrane region" description="Helical" evidence="2">
    <location>
        <begin position="272"/>
        <end position="292"/>
    </location>
</feature>
<dbReference type="GO" id="GO:0004175">
    <property type="term" value="F:endopeptidase activity"/>
    <property type="evidence" value="ECO:0007669"/>
    <property type="project" value="UniProtKB-ARBA"/>
</dbReference>